<proteinExistence type="predicted"/>
<protein>
    <submittedName>
        <fullName evidence="1">Uncharacterized protein</fullName>
    </submittedName>
</protein>
<dbReference type="Proteomes" id="UP000199372">
    <property type="component" value="Unassembled WGS sequence"/>
</dbReference>
<dbReference type="AlphaFoldDB" id="A0A1H8LXS8"/>
<sequence>MEYRSLNRDGDTRRFFDDAAMYACPCDADERTTEMLHSGAS</sequence>
<reference evidence="2" key="1">
    <citation type="submission" date="2016-10" db="EMBL/GenBank/DDBJ databases">
        <authorList>
            <person name="Varghese N."/>
            <person name="Submissions S."/>
        </authorList>
    </citation>
    <scope>NUCLEOTIDE SEQUENCE [LARGE SCALE GENOMIC DNA]</scope>
    <source>
        <strain evidence="2">DSM 26893</strain>
    </source>
</reference>
<gene>
    <name evidence="1" type="ORF">SAMN04488011_11225</name>
</gene>
<keyword evidence="2" id="KW-1185">Reference proteome</keyword>
<evidence type="ECO:0000313" key="1">
    <source>
        <dbReference type="EMBL" id="SEO09905.1"/>
    </source>
</evidence>
<evidence type="ECO:0000313" key="2">
    <source>
        <dbReference type="Proteomes" id="UP000199372"/>
    </source>
</evidence>
<dbReference type="EMBL" id="FOCM01000012">
    <property type="protein sequence ID" value="SEO09905.1"/>
    <property type="molecule type" value="Genomic_DNA"/>
</dbReference>
<organism evidence="1 2">
    <name type="scientific">Palleronia pelagia</name>
    <dbReference type="NCBI Taxonomy" id="387096"/>
    <lineage>
        <taxon>Bacteria</taxon>
        <taxon>Pseudomonadati</taxon>
        <taxon>Pseudomonadota</taxon>
        <taxon>Alphaproteobacteria</taxon>
        <taxon>Rhodobacterales</taxon>
        <taxon>Roseobacteraceae</taxon>
        <taxon>Palleronia</taxon>
    </lineage>
</organism>
<accession>A0A1H8LXS8</accession>
<name>A0A1H8LXS8_9RHOB</name>